<feature type="domain" description="F-box" evidence="2">
    <location>
        <begin position="66"/>
        <end position="104"/>
    </location>
</feature>
<dbReference type="InterPro" id="IPR044184">
    <property type="entry name" value="SNE/GID2"/>
</dbReference>
<gene>
    <name evidence="3" type="ORF">Cni_G01783</name>
</gene>
<dbReference type="Proteomes" id="UP001327560">
    <property type="component" value="Chromosome 1"/>
</dbReference>
<dbReference type="GO" id="GO:0009740">
    <property type="term" value="P:gibberellic acid mediated signaling pathway"/>
    <property type="evidence" value="ECO:0007669"/>
    <property type="project" value="TreeGrafter"/>
</dbReference>
<reference evidence="3 4" key="1">
    <citation type="submission" date="2023-10" db="EMBL/GenBank/DDBJ databases">
        <title>Chromosome-scale genome assembly provides insights into flower coloration mechanisms of Canna indica.</title>
        <authorList>
            <person name="Li C."/>
        </authorList>
    </citation>
    <scope>NUCLEOTIDE SEQUENCE [LARGE SCALE GENOMIC DNA]</scope>
    <source>
        <tissue evidence="3">Flower</tissue>
    </source>
</reference>
<dbReference type="PANTHER" id="PTHR47750:SF1">
    <property type="entry name" value="F-BOX PROTEIN SNE"/>
    <property type="match status" value="1"/>
</dbReference>
<dbReference type="InterPro" id="IPR036047">
    <property type="entry name" value="F-box-like_dom_sf"/>
</dbReference>
<name>A0AAQ3PYS8_9LILI</name>
<evidence type="ECO:0000259" key="2">
    <source>
        <dbReference type="Pfam" id="PF12937"/>
    </source>
</evidence>
<evidence type="ECO:0000313" key="4">
    <source>
        <dbReference type="Proteomes" id="UP001327560"/>
    </source>
</evidence>
<dbReference type="PANTHER" id="PTHR47750">
    <property type="entry name" value="F-BOX PROTEIN SNE"/>
    <property type="match status" value="1"/>
</dbReference>
<dbReference type="GO" id="GO:0009937">
    <property type="term" value="P:regulation of gibberellic acid mediated signaling pathway"/>
    <property type="evidence" value="ECO:0007669"/>
    <property type="project" value="InterPro"/>
</dbReference>
<feature type="region of interest" description="Disordered" evidence="1">
    <location>
        <begin position="30"/>
        <end position="55"/>
    </location>
</feature>
<dbReference type="Gene3D" id="1.20.1280.50">
    <property type="match status" value="1"/>
</dbReference>
<dbReference type="SUPFAM" id="SSF81383">
    <property type="entry name" value="F-box domain"/>
    <property type="match status" value="1"/>
</dbReference>
<protein>
    <submittedName>
        <fullName evidence="3">F-box protein SNE-like</fullName>
    </submittedName>
</protein>
<keyword evidence="4" id="KW-1185">Reference proteome</keyword>
<dbReference type="GO" id="GO:0019005">
    <property type="term" value="C:SCF ubiquitin ligase complex"/>
    <property type="evidence" value="ECO:0007669"/>
    <property type="project" value="InterPro"/>
</dbReference>
<dbReference type="AlphaFoldDB" id="A0AAQ3PYS8"/>
<dbReference type="EMBL" id="CP136890">
    <property type="protein sequence ID" value="WOK93090.1"/>
    <property type="molecule type" value="Genomic_DNA"/>
</dbReference>
<evidence type="ECO:0000313" key="3">
    <source>
        <dbReference type="EMBL" id="WOK93090.1"/>
    </source>
</evidence>
<dbReference type="InterPro" id="IPR001810">
    <property type="entry name" value="F-box_dom"/>
</dbReference>
<proteinExistence type="predicted"/>
<dbReference type="Pfam" id="PF12937">
    <property type="entry name" value="F-box-like"/>
    <property type="match status" value="1"/>
</dbReference>
<sequence length="200" mass="21350">MPSPNSTSINPHSATAALQFTTVSGREQIAMHGHHSAAAPSLPNKHNQQHQEEEEETFSVINDNADLLEEVLGRLDGRSLAVAGCVCRVWAAVSRRESVWEAVCGWHVAGDSGAGARPVVAALGGYRRLYRFCVGPALERLRSRTAGGWAAGLSLSLSLSLFAIEYYERRIERECGGGSGHPSPASLLFLGNSSNPVDVS</sequence>
<organism evidence="3 4">
    <name type="scientific">Canna indica</name>
    <name type="common">Indian-shot</name>
    <dbReference type="NCBI Taxonomy" id="4628"/>
    <lineage>
        <taxon>Eukaryota</taxon>
        <taxon>Viridiplantae</taxon>
        <taxon>Streptophyta</taxon>
        <taxon>Embryophyta</taxon>
        <taxon>Tracheophyta</taxon>
        <taxon>Spermatophyta</taxon>
        <taxon>Magnoliopsida</taxon>
        <taxon>Liliopsida</taxon>
        <taxon>Zingiberales</taxon>
        <taxon>Cannaceae</taxon>
        <taxon>Canna</taxon>
    </lineage>
</organism>
<accession>A0AAQ3PYS8</accession>
<evidence type="ECO:0000256" key="1">
    <source>
        <dbReference type="SAM" id="MobiDB-lite"/>
    </source>
</evidence>